<sequence length="94" mass="10631">MAQAPDDPAQKPDDVGYWKATQKLTFTAVGIWAFFSFFVHFFAPALNGISIPILKFPLGYYMAAQGSLVVFVILIFWFCNKQEKIDQEFGVSED</sequence>
<feature type="transmembrane region" description="Helical" evidence="1">
    <location>
        <begin position="58"/>
        <end position="79"/>
    </location>
</feature>
<gene>
    <name evidence="3" type="ORF">C8P69_103319</name>
</gene>
<dbReference type="EMBL" id="PZZL01000003">
    <property type="protein sequence ID" value="PTM60389.1"/>
    <property type="molecule type" value="Genomic_DNA"/>
</dbReference>
<proteinExistence type="predicted"/>
<comment type="caution">
    <text evidence="3">The sequence shown here is derived from an EMBL/GenBank/DDBJ whole genome shotgun (WGS) entry which is preliminary data.</text>
</comment>
<evidence type="ECO:0000256" key="1">
    <source>
        <dbReference type="SAM" id="Phobius"/>
    </source>
</evidence>
<name>A0A2T4ZES2_9HYPH</name>
<evidence type="ECO:0000313" key="3">
    <source>
        <dbReference type="EMBL" id="PTM60389.1"/>
    </source>
</evidence>
<dbReference type="OrthoDB" id="9797746at2"/>
<dbReference type="AlphaFoldDB" id="A0A2T4ZES2"/>
<organism evidence="3 4">
    <name type="scientific">Phreatobacter oligotrophus</name>
    <dbReference type="NCBI Taxonomy" id="1122261"/>
    <lineage>
        <taxon>Bacteria</taxon>
        <taxon>Pseudomonadati</taxon>
        <taxon>Pseudomonadota</taxon>
        <taxon>Alphaproteobacteria</taxon>
        <taxon>Hyphomicrobiales</taxon>
        <taxon>Phreatobacteraceae</taxon>
        <taxon>Phreatobacter</taxon>
    </lineage>
</organism>
<dbReference type="Proteomes" id="UP000241808">
    <property type="component" value="Unassembled WGS sequence"/>
</dbReference>
<reference evidence="3 4" key="1">
    <citation type="submission" date="2018-04" db="EMBL/GenBank/DDBJ databases">
        <title>Genomic Encyclopedia of Archaeal and Bacterial Type Strains, Phase II (KMG-II): from individual species to whole genera.</title>
        <authorList>
            <person name="Goeker M."/>
        </authorList>
    </citation>
    <scope>NUCLEOTIDE SEQUENCE [LARGE SCALE GENOMIC DNA]</scope>
    <source>
        <strain evidence="3 4">DSM 25521</strain>
    </source>
</reference>
<evidence type="ECO:0000259" key="2">
    <source>
        <dbReference type="Pfam" id="PF13937"/>
    </source>
</evidence>
<protein>
    <submittedName>
        <fullName evidence="3">Putative solute:sodium symporter small subunit</fullName>
    </submittedName>
</protein>
<dbReference type="Pfam" id="PF13937">
    <property type="entry name" value="DUF4212"/>
    <property type="match status" value="1"/>
</dbReference>
<feature type="transmembrane region" description="Helical" evidence="1">
    <location>
        <begin position="24"/>
        <end position="46"/>
    </location>
</feature>
<keyword evidence="1" id="KW-0472">Membrane</keyword>
<dbReference type="InterPro" id="IPR019886">
    <property type="entry name" value="Na_symporter_ssu"/>
</dbReference>
<dbReference type="NCBIfam" id="TIGR03647">
    <property type="entry name" value="Na_symport_sm"/>
    <property type="match status" value="1"/>
</dbReference>
<dbReference type="RefSeq" id="WP_108176153.1">
    <property type="nucleotide sequence ID" value="NZ_PZZL01000003.1"/>
</dbReference>
<evidence type="ECO:0000313" key="4">
    <source>
        <dbReference type="Proteomes" id="UP000241808"/>
    </source>
</evidence>
<feature type="domain" description="Sodium symporter small subunit" evidence="2">
    <location>
        <begin position="16"/>
        <end position="91"/>
    </location>
</feature>
<keyword evidence="1" id="KW-0812">Transmembrane</keyword>
<keyword evidence="1" id="KW-1133">Transmembrane helix</keyword>
<keyword evidence="4" id="KW-1185">Reference proteome</keyword>
<accession>A0A2T4ZES2</accession>